<keyword evidence="1" id="KW-0812">Transmembrane</keyword>
<sequence>MIGRFGAACARWAQRWVPHPFVFAILLNVLVLIVGMIVWRGQDSSPVKGVLAAWYDGFWTSGLLAFGFQMALILVTGYAVAGAPLTRRLLDRLAGLWTTPRQAVALTAAVSVILSWLHWGLGLVGAAFLAREVASVARRRRTPIPYPLICASAYAGFLVWHGGLSGSAPLVVAQASHSLSDLIGTVPLSQTVLAPGNLVLSAVLLAVIPLILAAMTAHAPLSIPPAAMEAEGADAEEGGSSPAARWNRSGWVTLAVLVPAFLLAGWILVPGWVSGGRGFDLNAVLFVFLFAGLALHRSPLAYVRAIQSGAGEAGGILLQFPFYFALLGVMKASGLVALLSDAGVAVSLRLASVGLPADGVYRSLTFLVAGLVNLFVPSGGGQWAVQGEIVVRGALDPQIHAGVGRSVMALAYGDAWTNMLQPFWALVLLSVTGTRARDILGYTMALMVLVAPVYLIYFWF</sequence>
<protein>
    <submittedName>
        <fullName evidence="2">Short-chain fatty acid transporter</fullName>
    </submittedName>
</protein>
<dbReference type="Proteomes" id="UP000697710">
    <property type="component" value="Unassembled WGS sequence"/>
</dbReference>
<comment type="caution">
    <text evidence="2">The sequence shown here is derived from an EMBL/GenBank/DDBJ whole genome shotgun (WGS) entry which is preliminary data.</text>
</comment>
<accession>A0A956M0H2</accession>
<feature type="transmembrane region" description="Helical" evidence="1">
    <location>
        <begin position="316"/>
        <end position="339"/>
    </location>
</feature>
<organism evidence="2 3">
    <name type="scientific">Eiseniibacteriota bacterium</name>
    <dbReference type="NCBI Taxonomy" id="2212470"/>
    <lineage>
        <taxon>Bacteria</taxon>
        <taxon>Candidatus Eiseniibacteriota</taxon>
    </lineage>
</organism>
<feature type="transmembrane region" description="Helical" evidence="1">
    <location>
        <begin position="59"/>
        <end position="81"/>
    </location>
</feature>
<feature type="transmembrane region" description="Helical" evidence="1">
    <location>
        <begin position="21"/>
        <end position="39"/>
    </location>
</feature>
<dbReference type="EMBL" id="JAGQHR010000488">
    <property type="protein sequence ID" value="MCA9728829.1"/>
    <property type="molecule type" value="Genomic_DNA"/>
</dbReference>
<dbReference type="GO" id="GO:0005886">
    <property type="term" value="C:plasma membrane"/>
    <property type="evidence" value="ECO:0007669"/>
    <property type="project" value="TreeGrafter"/>
</dbReference>
<feature type="transmembrane region" description="Helical" evidence="1">
    <location>
        <begin position="439"/>
        <end position="459"/>
    </location>
</feature>
<keyword evidence="1" id="KW-1133">Transmembrane helix</keyword>
<proteinExistence type="predicted"/>
<feature type="transmembrane region" description="Helical" evidence="1">
    <location>
        <begin position="359"/>
        <end position="376"/>
    </location>
</feature>
<evidence type="ECO:0000313" key="3">
    <source>
        <dbReference type="Proteomes" id="UP000697710"/>
    </source>
</evidence>
<reference evidence="2" key="1">
    <citation type="submission" date="2020-04" db="EMBL/GenBank/DDBJ databases">
        <authorList>
            <person name="Zhang T."/>
        </authorList>
    </citation>
    <scope>NUCLEOTIDE SEQUENCE</scope>
    <source>
        <strain evidence="2">HKST-UBA01</strain>
    </source>
</reference>
<feature type="transmembrane region" description="Helical" evidence="1">
    <location>
        <begin position="279"/>
        <end position="295"/>
    </location>
</feature>
<keyword evidence="1" id="KW-0472">Membrane</keyword>
<feature type="transmembrane region" description="Helical" evidence="1">
    <location>
        <begin position="192"/>
        <end position="214"/>
    </location>
</feature>
<feature type="transmembrane region" description="Helical" evidence="1">
    <location>
        <begin position="251"/>
        <end position="273"/>
    </location>
</feature>
<evidence type="ECO:0000313" key="2">
    <source>
        <dbReference type="EMBL" id="MCA9728829.1"/>
    </source>
</evidence>
<reference evidence="2" key="2">
    <citation type="journal article" date="2021" name="Microbiome">
        <title>Successional dynamics and alternative stable states in a saline activated sludge microbial community over 9 years.</title>
        <authorList>
            <person name="Wang Y."/>
            <person name="Ye J."/>
            <person name="Ju F."/>
            <person name="Liu L."/>
            <person name="Boyd J.A."/>
            <person name="Deng Y."/>
            <person name="Parks D.H."/>
            <person name="Jiang X."/>
            <person name="Yin X."/>
            <person name="Woodcroft B.J."/>
            <person name="Tyson G.W."/>
            <person name="Hugenholtz P."/>
            <person name="Polz M.F."/>
            <person name="Zhang T."/>
        </authorList>
    </citation>
    <scope>NUCLEOTIDE SEQUENCE</scope>
    <source>
        <strain evidence="2">HKST-UBA01</strain>
    </source>
</reference>
<feature type="transmembrane region" description="Helical" evidence="1">
    <location>
        <begin position="116"/>
        <end position="134"/>
    </location>
</feature>
<dbReference type="PANTHER" id="PTHR41983:SF2">
    <property type="entry name" value="SHORT-CHAIN FATTY ACID TRANSPORTER-RELATED"/>
    <property type="match status" value="1"/>
</dbReference>
<dbReference type="InterPro" id="IPR006160">
    <property type="entry name" value="SCFA_transpt_AtoE"/>
</dbReference>
<evidence type="ECO:0000256" key="1">
    <source>
        <dbReference type="SAM" id="Phobius"/>
    </source>
</evidence>
<dbReference type="PANTHER" id="PTHR41983">
    <property type="entry name" value="SHORT-CHAIN FATTY ACID TRANSPORTER-RELATED"/>
    <property type="match status" value="1"/>
</dbReference>
<name>A0A956M0H2_UNCEI</name>
<gene>
    <name evidence="2" type="ORF">KC729_14155</name>
</gene>
<dbReference type="Pfam" id="PF02667">
    <property type="entry name" value="SCFA_trans"/>
    <property type="match status" value="1"/>
</dbReference>
<feature type="transmembrane region" description="Helical" evidence="1">
    <location>
        <begin position="146"/>
        <end position="172"/>
    </location>
</feature>
<dbReference type="AlphaFoldDB" id="A0A956M0H2"/>